<name>A0A0A9G2Q0_ARUDO</name>
<sequence length="52" mass="5972">MFIFSEPFLVVFLDFICIGNECMFNKLVSFYTLKSYFGNDSKATKSTASKIK</sequence>
<dbReference type="AlphaFoldDB" id="A0A0A9G2Q0"/>
<organism evidence="1">
    <name type="scientific">Arundo donax</name>
    <name type="common">Giant reed</name>
    <name type="synonym">Donax arundinaceus</name>
    <dbReference type="NCBI Taxonomy" id="35708"/>
    <lineage>
        <taxon>Eukaryota</taxon>
        <taxon>Viridiplantae</taxon>
        <taxon>Streptophyta</taxon>
        <taxon>Embryophyta</taxon>
        <taxon>Tracheophyta</taxon>
        <taxon>Spermatophyta</taxon>
        <taxon>Magnoliopsida</taxon>
        <taxon>Liliopsida</taxon>
        <taxon>Poales</taxon>
        <taxon>Poaceae</taxon>
        <taxon>PACMAD clade</taxon>
        <taxon>Arundinoideae</taxon>
        <taxon>Arundineae</taxon>
        <taxon>Arundo</taxon>
    </lineage>
</organism>
<evidence type="ECO:0000313" key="1">
    <source>
        <dbReference type="EMBL" id="JAE16821.1"/>
    </source>
</evidence>
<dbReference type="EMBL" id="GBRH01181075">
    <property type="protein sequence ID" value="JAE16821.1"/>
    <property type="molecule type" value="Transcribed_RNA"/>
</dbReference>
<accession>A0A0A9G2Q0</accession>
<proteinExistence type="predicted"/>
<reference evidence="1" key="2">
    <citation type="journal article" date="2015" name="Data Brief">
        <title>Shoot transcriptome of the giant reed, Arundo donax.</title>
        <authorList>
            <person name="Barrero R.A."/>
            <person name="Guerrero F.D."/>
            <person name="Moolhuijzen P."/>
            <person name="Goolsby J.A."/>
            <person name="Tidwell J."/>
            <person name="Bellgard S.E."/>
            <person name="Bellgard M.I."/>
        </authorList>
    </citation>
    <scope>NUCLEOTIDE SEQUENCE</scope>
    <source>
        <tissue evidence="1">Shoot tissue taken approximately 20 cm above the soil surface</tissue>
    </source>
</reference>
<protein>
    <submittedName>
        <fullName evidence="1">GLDH1</fullName>
    </submittedName>
</protein>
<reference evidence="1" key="1">
    <citation type="submission" date="2014-09" db="EMBL/GenBank/DDBJ databases">
        <authorList>
            <person name="Magalhaes I.L.F."/>
            <person name="Oliveira U."/>
            <person name="Santos F.R."/>
            <person name="Vidigal T.H.D.A."/>
            <person name="Brescovit A.D."/>
            <person name="Santos A.J."/>
        </authorList>
    </citation>
    <scope>NUCLEOTIDE SEQUENCE</scope>
    <source>
        <tissue evidence="1">Shoot tissue taken approximately 20 cm above the soil surface</tissue>
    </source>
</reference>